<dbReference type="Gene3D" id="1.10.472.10">
    <property type="entry name" value="Cyclin-like"/>
    <property type="match status" value="1"/>
</dbReference>
<accession>A0A815YGI7</accession>
<evidence type="ECO:0000259" key="1">
    <source>
        <dbReference type="Pfam" id="PF00134"/>
    </source>
</evidence>
<name>A0A815YGI7_9BILA</name>
<proteinExistence type="predicted"/>
<gene>
    <name evidence="2" type="ORF">GPM918_LOCUS40302</name>
    <name evidence="3" type="ORF">SRO942_LOCUS41233</name>
</gene>
<sequence length="52" mass="6082">KIYPPRIADFAYVTDQACSEDDVLDFEIDLMKALNWFISPMKAMSWLVQPEE</sequence>
<evidence type="ECO:0000313" key="3">
    <source>
        <dbReference type="EMBL" id="CAF4432430.1"/>
    </source>
</evidence>
<protein>
    <recommendedName>
        <fullName evidence="1">Cyclin N-terminal domain-containing protein</fullName>
    </recommendedName>
</protein>
<feature type="domain" description="Cyclin N-terminal" evidence="1">
    <location>
        <begin position="2"/>
        <end position="38"/>
    </location>
</feature>
<evidence type="ECO:0000313" key="4">
    <source>
        <dbReference type="Proteomes" id="UP000663829"/>
    </source>
</evidence>
<dbReference type="Proteomes" id="UP000681722">
    <property type="component" value="Unassembled WGS sequence"/>
</dbReference>
<reference evidence="2" key="1">
    <citation type="submission" date="2021-02" db="EMBL/GenBank/DDBJ databases">
        <authorList>
            <person name="Nowell W R."/>
        </authorList>
    </citation>
    <scope>NUCLEOTIDE SEQUENCE</scope>
</reference>
<dbReference type="SUPFAM" id="SSF47954">
    <property type="entry name" value="Cyclin-like"/>
    <property type="match status" value="1"/>
</dbReference>
<dbReference type="Pfam" id="PF00134">
    <property type="entry name" value="Cyclin_N"/>
    <property type="match status" value="1"/>
</dbReference>
<comment type="caution">
    <text evidence="2">The sequence shown here is derived from an EMBL/GenBank/DDBJ whole genome shotgun (WGS) entry which is preliminary data.</text>
</comment>
<dbReference type="Proteomes" id="UP000663829">
    <property type="component" value="Unassembled WGS sequence"/>
</dbReference>
<organism evidence="2 4">
    <name type="scientific">Didymodactylos carnosus</name>
    <dbReference type="NCBI Taxonomy" id="1234261"/>
    <lineage>
        <taxon>Eukaryota</taxon>
        <taxon>Metazoa</taxon>
        <taxon>Spiralia</taxon>
        <taxon>Gnathifera</taxon>
        <taxon>Rotifera</taxon>
        <taxon>Eurotatoria</taxon>
        <taxon>Bdelloidea</taxon>
        <taxon>Philodinida</taxon>
        <taxon>Philodinidae</taxon>
        <taxon>Didymodactylos</taxon>
    </lineage>
</organism>
<dbReference type="AlphaFoldDB" id="A0A815YGI7"/>
<dbReference type="EMBL" id="CAJOBC010095393">
    <property type="protein sequence ID" value="CAF4432430.1"/>
    <property type="molecule type" value="Genomic_DNA"/>
</dbReference>
<keyword evidence="4" id="KW-1185">Reference proteome</keyword>
<feature type="non-terminal residue" evidence="2">
    <location>
        <position position="52"/>
    </location>
</feature>
<dbReference type="InterPro" id="IPR006671">
    <property type="entry name" value="Cyclin_N"/>
</dbReference>
<dbReference type="EMBL" id="CAJNOQ010029574">
    <property type="protein sequence ID" value="CAF1569495.1"/>
    <property type="molecule type" value="Genomic_DNA"/>
</dbReference>
<dbReference type="InterPro" id="IPR036915">
    <property type="entry name" value="Cyclin-like_sf"/>
</dbReference>
<evidence type="ECO:0000313" key="2">
    <source>
        <dbReference type="EMBL" id="CAF1569495.1"/>
    </source>
</evidence>
<dbReference type="OrthoDB" id="5590282at2759"/>